<dbReference type="SUPFAM" id="SSF56059">
    <property type="entry name" value="Glutathione synthetase ATP-binding domain-like"/>
    <property type="match status" value="1"/>
</dbReference>
<name>A0AAC8W439_9PROT</name>
<dbReference type="PANTHER" id="PTHR21621:SF0">
    <property type="entry name" value="BETA-CITRYLGLUTAMATE SYNTHASE B-RELATED"/>
    <property type="match status" value="1"/>
</dbReference>
<dbReference type="PROSITE" id="PS50975">
    <property type="entry name" value="ATP_GRASP"/>
    <property type="match status" value="1"/>
</dbReference>
<dbReference type="GO" id="GO:0046872">
    <property type="term" value="F:metal ion binding"/>
    <property type="evidence" value="ECO:0007669"/>
    <property type="project" value="UniProtKB-KW"/>
</dbReference>
<reference evidence="7" key="1">
    <citation type="submission" date="2015-08" db="EMBL/GenBank/DDBJ databases">
        <title>Complete Genome Sequence of Azospirillum thiophilum BV-S.</title>
        <authorList>
            <person name="Fomenkov A."/>
            <person name="Vincze T."/>
            <person name="Grabovich M."/>
            <person name="Dubinina G."/>
            <person name="Orlova M."/>
            <person name="Belousova E."/>
            <person name="Roberts R.J."/>
        </authorList>
    </citation>
    <scope>NUCLEOTIDE SEQUENCE [LARGE SCALE GENOMIC DNA]</scope>
    <source>
        <strain evidence="7">BV-S</strain>
    </source>
</reference>
<dbReference type="NCBIfam" id="TIGR00768">
    <property type="entry name" value="rimK_fam"/>
    <property type="match status" value="1"/>
</dbReference>
<feature type="domain" description="ATP-grasp" evidence="5">
    <location>
        <begin position="109"/>
        <end position="294"/>
    </location>
</feature>
<reference evidence="6 7" key="2">
    <citation type="journal article" date="2016" name="Genome Announc.">
        <title>Complete Genome Sequence of a Strain of Azospirillum thiophilum Isolated from a Sulfide Spring.</title>
        <authorList>
            <person name="Fomenkov A."/>
            <person name="Vincze T."/>
            <person name="Grabovich M."/>
            <person name="Anton B.P."/>
            <person name="Dubinina G."/>
            <person name="Orlova M."/>
            <person name="Belousova E."/>
            <person name="Roberts R.J."/>
        </authorList>
    </citation>
    <scope>NUCLEOTIDE SEQUENCE [LARGE SCALE GENOMIC DNA]</scope>
    <source>
        <strain evidence="6 7">BV-S</strain>
    </source>
</reference>
<dbReference type="Gene3D" id="3.30.470.20">
    <property type="entry name" value="ATP-grasp fold, B domain"/>
    <property type="match status" value="1"/>
</dbReference>
<dbReference type="Proteomes" id="UP000069935">
    <property type="component" value="Chromosome 5"/>
</dbReference>
<keyword evidence="6" id="KW-0436">Ligase</keyword>
<keyword evidence="3 4" id="KW-0067">ATP-binding</keyword>
<dbReference type="EMBL" id="CP012405">
    <property type="protein sequence ID" value="ALG74641.1"/>
    <property type="molecule type" value="Genomic_DNA"/>
</dbReference>
<protein>
    <submittedName>
        <fullName evidence="6">Alpha-L-glutamate ligase</fullName>
    </submittedName>
</protein>
<organism evidence="6 7">
    <name type="scientific">Azospirillum thiophilum</name>
    <dbReference type="NCBI Taxonomy" id="528244"/>
    <lineage>
        <taxon>Bacteria</taxon>
        <taxon>Pseudomonadati</taxon>
        <taxon>Pseudomonadota</taxon>
        <taxon>Alphaproteobacteria</taxon>
        <taxon>Rhodospirillales</taxon>
        <taxon>Azospirillaceae</taxon>
        <taxon>Azospirillum</taxon>
    </lineage>
</organism>
<accession>A0AAC8W439</accession>
<dbReference type="PANTHER" id="PTHR21621">
    <property type="entry name" value="RIBOSOMAL PROTEIN S6 MODIFICATION PROTEIN"/>
    <property type="match status" value="1"/>
</dbReference>
<dbReference type="GO" id="GO:0005524">
    <property type="term" value="F:ATP binding"/>
    <property type="evidence" value="ECO:0007669"/>
    <property type="project" value="UniProtKB-UniRule"/>
</dbReference>
<evidence type="ECO:0000256" key="1">
    <source>
        <dbReference type="ARBA" id="ARBA00022723"/>
    </source>
</evidence>
<evidence type="ECO:0000256" key="4">
    <source>
        <dbReference type="PROSITE-ProRule" id="PRU00409"/>
    </source>
</evidence>
<dbReference type="KEGG" id="ati:AL072_27015"/>
<dbReference type="Gene3D" id="3.40.50.20">
    <property type="match status" value="1"/>
</dbReference>
<proteinExistence type="predicted"/>
<evidence type="ECO:0000313" key="6">
    <source>
        <dbReference type="EMBL" id="ALG74641.1"/>
    </source>
</evidence>
<sequence>MTGTIALFTDGADWHAARLERAIARRGYECRRVPLNACGFAVGRTESGLLLPGFGDALPSGALVRVVGQGSFEQVTLRLGVLHALGRLGVPVYNSARAIECCVDKCTTSFLLARAGIPTPPAVAVQSPELARAAVESWPDCVLKPLFGAQGRGLRRLSGPADVPEPEAMAGVYYLQPFVPPCREGAWCDCRIFVVGGRAVAAMIRHGRSWITNIHQGASCEALAPDGAVADLAVRAAAAVGADYAGVDLIASPGSSGGSSGQWLVLEVNSMPAWQGLQTVSDIDIADALAGDFLRRVDAAASAGQR</sequence>
<dbReference type="InterPro" id="IPR004666">
    <property type="entry name" value="Rp_bS6_RimK/Lys_biosynth_LsyX"/>
</dbReference>
<evidence type="ECO:0000313" key="7">
    <source>
        <dbReference type="Proteomes" id="UP000069935"/>
    </source>
</evidence>
<dbReference type="InterPro" id="IPR013651">
    <property type="entry name" value="ATP-grasp_RimK-type"/>
</dbReference>
<dbReference type="GO" id="GO:0005737">
    <property type="term" value="C:cytoplasm"/>
    <property type="evidence" value="ECO:0007669"/>
    <property type="project" value="TreeGrafter"/>
</dbReference>
<evidence type="ECO:0000259" key="5">
    <source>
        <dbReference type="PROSITE" id="PS50975"/>
    </source>
</evidence>
<keyword evidence="7" id="KW-1185">Reference proteome</keyword>
<dbReference type="GO" id="GO:0016879">
    <property type="term" value="F:ligase activity, forming carbon-nitrogen bonds"/>
    <property type="evidence" value="ECO:0007669"/>
    <property type="project" value="TreeGrafter"/>
</dbReference>
<dbReference type="AlphaFoldDB" id="A0AAC8W439"/>
<evidence type="ECO:0000256" key="3">
    <source>
        <dbReference type="ARBA" id="ARBA00022840"/>
    </source>
</evidence>
<dbReference type="RefSeq" id="WP_045585865.1">
    <property type="nucleotide sequence ID" value="NZ_CP012405.1"/>
</dbReference>
<keyword evidence="2 4" id="KW-0547">Nucleotide-binding</keyword>
<dbReference type="Pfam" id="PF08443">
    <property type="entry name" value="RimK"/>
    <property type="match status" value="1"/>
</dbReference>
<gene>
    <name evidence="6" type="ORF">AL072_27015</name>
</gene>
<evidence type="ECO:0000256" key="2">
    <source>
        <dbReference type="ARBA" id="ARBA00022741"/>
    </source>
</evidence>
<dbReference type="InterPro" id="IPR011761">
    <property type="entry name" value="ATP-grasp"/>
</dbReference>
<keyword evidence="1" id="KW-0479">Metal-binding</keyword>